<dbReference type="InterPro" id="IPR000524">
    <property type="entry name" value="Tscrpt_reg_HTH_GntR"/>
</dbReference>
<comment type="caution">
    <text evidence="8">The sequence shown here is derived from an EMBL/GenBank/DDBJ whole genome shotgun (WGS) entry which is preliminary data.</text>
</comment>
<dbReference type="PROSITE" id="PS50949">
    <property type="entry name" value="HTH_GNTR"/>
    <property type="match status" value="1"/>
</dbReference>
<sequence>MAVHWPRTGPDLLVTLDRDAGALGIQLQDQVRAAIRSGRLLPGERLPSTRQLATVLEVSRGTVVDAYDQLLAEGYLHATAGSGTRVATLPPGLLRASAPAAPVAAPATVADFVYGIPDLRSVPLADWRWALGEATRTLPTAELGDGDPAGSMRLREVITAYHRRVRAGCAVAADAIVVAGFREGLFFVLSALARHGIVQIGLEDPGPYEHDVIARRAGMKPVPVAVDDQGVDVARLRRSGARAVLLTPAHQCPTGGVLGPARRRELVAWAEEVDGVILEDDYDAEFRYDRQPVGSLQGLAPSRVIALGSVSKTLAPAIRLGWVFAPARYSAGIIEEKRLRSRGAPALDQQALALLLETGRYDRHLRRMREVYRTRRDVLVAAVDRTWGPGRVQGTAAGCHVLLLLPEGASEAAVAARAATRGVKVNPLGRYRFRTDPDEPAGTAPSPLSGRPALVLGFGNVDVEQIRQGIDIIAAAVSDAAECHPLEHPPRTAGRPLRNRSSSRADAGLP</sequence>
<evidence type="ECO:0000313" key="8">
    <source>
        <dbReference type="EMBL" id="MBD7957394.1"/>
    </source>
</evidence>
<keyword evidence="2" id="KW-0663">Pyridoxal phosphate</keyword>
<name>A0ABR8S217_9MICO</name>
<dbReference type="InterPro" id="IPR036388">
    <property type="entry name" value="WH-like_DNA-bd_sf"/>
</dbReference>
<dbReference type="SUPFAM" id="SSF53383">
    <property type="entry name" value="PLP-dependent transferases"/>
    <property type="match status" value="1"/>
</dbReference>
<accession>A0ABR8S217</accession>
<protein>
    <submittedName>
        <fullName evidence="8">PLP-dependent aminotransferase family protein</fullName>
    </submittedName>
</protein>
<reference evidence="8 9" key="1">
    <citation type="submission" date="2020-08" db="EMBL/GenBank/DDBJ databases">
        <title>A Genomic Blueprint of the Chicken Gut Microbiome.</title>
        <authorList>
            <person name="Gilroy R."/>
            <person name="Ravi A."/>
            <person name="Getino M."/>
            <person name="Pursley I."/>
            <person name="Horton D.L."/>
            <person name="Alikhan N.-F."/>
            <person name="Baker D."/>
            <person name="Gharbi K."/>
            <person name="Hall N."/>
            <person name="Watson M."/>
            <person name="Adriaenssens E.M."/>
            <person name="Foster-Nyarko E."/>
            <person name="Jarju S."/>
            <person name="Secka A."/>
            <person name="Antonio M."/>
            <person name="Oren A."/>
            <person name="Chaudhuri R."/>
            <person name="La Ragione R.M."/>
            <person name="Hildebrand F."/>
            <person name="Pallen M.J."/>
        </authorList>
    </citation>
    <scope>NUCLEOTIDE SEQUENCE [LARGE SCALE GENOMIC DNA]</scope>
    <source>
        <strain evidence="8 9">Sa4CUA7</strain>
    </source>
</reference>
<dbReference type="InterPro" id="IPR036390">
    <property type="entry name" value="WH_DNA-bd_sf"/>
</dbReference>
<dbReference type="InterPro" id="IPR015421">
    <property type="entry name" value="PyrdxlP-dep_Trfase_major"/>
</dbReference>
<keyword evidence="8" id="KW-0032">Aminotransferase</keyword>
<evidence type="ECO:0000259" key="7">
    <source>
        <dbReference type="PROSITE" id="PS50949"/>
    </source>
</evidence>
<dbReference type="EMBL" id="JACSQP010000004">
    <property type="protein sequence ID" value="MBD7957394.1"/>
    <property type="molecule type" value="Genomic_DNA"/>
</dbReference>
<evidence type="ECO:0000256" key="3">
    <source>
        <dbReference type="ARBA" id="ARBA00023015"/>
    </source>
</evidence>
<dbReference type="PANTHER" id="PTHR46577">
    <property type="entry name" value="HTH-TYPE TRANSCRIPTIONAL REGULATORY PROTEIN GABR"/>
    <property type="match status" value="1"/>
</dbReference>
<dbReference type="Gene3D" id="1.10.10.10">
    <property type="entry name" value="Winged helix-like DNA-binding domain superfamily/Winged helix DNA-binding domain"/>
    <property type="match status" value="1"/>
</dbReference>
<dbReference type="Gene3D" id="3.40.640.10">
    <property type="entry name" value="Type I PLP-dependent aspartate aminotransferase-like (Major domain)"/>
    <property type="match status" value="1"/>
</dbReference>
<dbReference type="PANTHER" id="PTHR46577:SF1">
    <property type="entry name" value="HTH-TYPE TRANSCRIPTIONAL REGULATORY PROTEIN GABR"/>
    <property type="match status" value="1"/>
</dbReference>
<evidence type="ECO:0000256" key="5">
    <source>
        <dbReference type="ARBA" id="ARBA00023163"/>
    </source>
</evidence>
<dbReference type="Pfam" id="PF00155">
    <property type="entry name" value="Aminotran_1_2"/>
    <property type="match status" value="1"/>
</dbReference>
<proteinExistence type="inferred from homology"/>
<keyword evidence="8" id="KW-0808">Transferase</keyword>
<evidence type="ECO:0000256" key="6">
    <source>
        <dbReference type="SAM" id="MobiDB-lite"/>
    </source>
</evidence>
<evidence type="ECO:0000313" key="9">
    <source>
        <dbReference type="Proteomes" id="UP000648352"/>
    </source>
</evidence>
<dbReference type="InterPro" id="IPR051446">
    <property type="entry name" value="HTH_trans_reg/aminotransferase"/>
</dbReference>
<keyword evidence="4" id="KW-0238">DNA-binding</keyword>
<dbReference type="PRINTS" id="PR00035">
    <property type="entry name" value="HTHGNTR"/>
</dbReference>
<dbReference type="InterPro" id="IPR004839">
    <property type="entry name" value="Aminotransferase_I/II_large"/>
</dbReference>
<dbReference type="CDD" id="cd07377">
    <property type="entry name" value="WHTH_GntR"/>
    <property type="match status" value="1"/>
</dbReference>
<dbReference type="RefSeq" id="WP_191718602.1">
    <property type="nucleotide sequence ID" value="NZ_JACSQP010000004.1"/>
</dbReference>
<dbReference type="Pfam" id="PF00392">
    <property type="entry name" value="GntR"/>
    <property type="match status" value="1"/>
</dbReference>
<organism evidence="8 9">
    <name type="scientific">Microbacterium pullorum</name>
    <dbReference type="NCBI Taxonomy" id="2762236"/>
    <lineage>
        <taxon>Bacteria</taxon>
        <taxon>Bacillati</taxon>
        <taxon>Actinomycetota</taxon>
        <taxon>Actinomycetes</taxon>
        <taxon>Micrococcales</taxon>
        <taxon>Microbacteriaceae</taxon>
        <taxon>Microbacterium</taxon>
    </lineage>
</organism>
<evidence type="ECO:0000256" key="1">
    <source>
        <dbReference type="ARBA" id="ARBA00005384"/>
    </source>
</evidence>
<dbReference type="CDD" id="cd00609">
    <property type="entry name" value="AAT_like"/>
    <property type="match status" value="1"/>
</dbReference>
<keyword evidence="3" id="KW-0805">Transcription regulation</keyword>
<dbReference type="SMART" id="SM00345">
    <property type="entry name" value="HTH_GNTR"/>
    <property type="match status" value="1"/>
</dbReference>
<gene>
    <name evidence="8" type="ORF">H9651_07065</name>
</gene>
<dbReference type="SUPFAM" id="SSF46785">
    <property type="entry name" value="Winged helix' DNA-binding domain"/>
    <property type="match status" value="1"/>
</dbReference>
<feature type="region of interest" description="Disordered" evidence="6">
    <location>
        <begin position="484"/>
        <end position="510"/>
    </location>
</feature>
<keyword evidence="9" id="KW-1185">Reference proteome</keyword>
<feature type="domain" description="HTH gntR-type" evidence="7">
    <location>
        <begin position="21"/>
        <end position="89"/>
    </location>
</feature>
<evidence type="ECO:0000256" key="4">
    <source>
        <dbReference type="ARBA" id="ARBA00023125"/>
    </source>
</evidence>
<dbReference type="InterPro" id="IPR015424">
    <property type="entry name" value="PyrdxlP-dep_Trfase"/>
</dbReference>
<dbReference type="Proteomes" id="UP000648352">
    <property type="component" value="Unassembled WGS sequence"/>
</dbReference>
<dbReference type="GO" id="GO:0008483">
    <property type="term" value="F:transaminase activity"/>
    <property type="evidence" value="ECO:0007669"/>
    <property type="project" value="UniProtKB-KW"/>
</dbReference>
<evidence type="ECO:0000256" key="2">
    <source>
        <dbReference type="ARBA" id="ARBA00022898"/>
    </source>
</evidence>
<comment type="similarity">
    <text evidence="1">In the C-terminal section; belongs to the class-I pyridoxal-phosphate-dependent aminotransferase family.</text>
</comment>
<keyword evidence="5" id="KW-0804">Transcription</keyword>